<sequence>MDESELGGEGSGMSRRPLVEYGSGSEHDDEFEDEFDGDQDEEIEDEDDEEEEERGDGSDKEDHVGRSTVSRGKRPEVSKQSPMKTSQTPRTQSEKRPVGRPRKPAEANVRDRTLKAVGKVAESTAVAFRLEQMRRWLEEKMPPLSDEELEALRPTANPELDEFYTVEHEAGAKKRQEEMVRLMNGLPLKSNEIRPCWVVAYRWWHKSPLEILSPRNKLVWVPGDKSPDTVMRGHEVSAHWSNGVYLAMTQIISHPFWRKKEWFMILCIQYAVIVRTNRDGPWELPEDVPEAFFSVWRELEAGNQGVGKPELHSMVKETMEERGYLPTPFSDIFDAIEAQVATWKKSPRAAAVRAVTLRGDEWKTPLCLYGVKTDDLNNLVHALDNMAVHGNVVNIPAESIAHCYRTARPQGQKTSEVPRDMEVTTSLRDEVLLSEIRYVTRLKLEKGCYDEHRDERVFPVYAHAETAVEEEPVKRKPGRPRMLEAQKRVRDEAAEGSGEPAAKRKRGRPGTKNVAAAAAAAAATGDKGKRGGPETYLPVVRIPITVPRPGDGDDSLPVDDDLDVNNNNNSSGGAPVGKTVDRANHNGGDVQASSSNAGNDVEASVTQEEDETGKPNPMSLSFLLE</sequence>
<feature type="region of interest" description="Disordered" evidence="1">
    <location>
        <begin position="468"/>
        <end position="625"/>
    </location>
</feature>
<evidence type="ECO:0000313" key="2">
    <source>
        <dbReference type="EMBL" id="KAK8039604.1"/>
    </source>
</evidence>
<reference evidence="2 3" key="1">
    <citation type="submission" date="2023-01" db="EMBL/GenBank/DDBJ databases">
        <title>Analysis of 21 Apiospora genomes using comparative genomics revels a genus with tremendous synthesis potential of carbohydrate active enzymes and secondary metabolites.</title>
        <authorList>
            <person name="Sorensen T."/>
        </authorList>
    </citation>
    <scope>NUCLEOTIDE SEQUENCE [LARGE SCALE GENOMIC DNA]</scope>
    <source>
        <strain evidence="2 3">CBS 33761</strain>
    </source>
</reference>
<feature type="region of interest" description="Disordered" evidence="1">
    <location>
        <begin position="1"/>
        <end position="110"/>
    </location>
</feature>
<feature type="compositionally biased region" description="Low complexity" evidence="1">
    <location>
        <begin position="538"/>
        <end position="549"/>
    </location>
</feature>
<proteinExistence type="predicted"/>
<feature type="compositionally biased region" description="Polar residues" evidence="1">
    <location>
        <begin position="78"/>
        <end position="91"/>
    </location>
</feature>
<keyword evidence="3" id="KW-1185">Reference proteome</keyword>
<name>A0ABR1T103_9PEZI</name>
<comment type="caution">
    <text evidence="2">The sequence shown here is derived from an EMBL/GenBank/DDBJ whole genome shotgun (WGS) entry which is preliminary data.</text>
</comment>
<feature type="compositionally biased region" description="Acidic residues" evidence="1">
    <location>
        <begin position="552"/>
        <end position="563"/>
    </location>
</feature>
<dbReference type="Proteomes" id="UP001444661">
    <property type="component" value="Unassembled WGS sequence"/>
</dbReference>
<feature type="compositionally biased region" description="Low complexity" evidence="1">
    <location>
        <begin position="564"/>
        <end position="577"/>
    </location>
</feature>
<evidence type="ECO:0000256" key="1">
    <source>
        <dbReference type="SAM" id="MobiDB-lite"/>
    </source>
</evidence>
<feature type="compositionally biased region" description="Acidic residues" evidence="1">
    <location>
        <begin position="27"/>
        <end position="54"/>
    </location>
</feature>
<evidence type="ECO:0000313" key="3">
    <source>
        <dbReference type="Proteomes" id="UP001444661"/>
    </source>
</evidence>
<accession>A0ABR1T103</accession>
<gene>
    <name evidence="2" type="ORF">PG993_008015</name>
</gene>
<protein>
    <submittedName>
        <fullName evidence="2">Uncharacterized protein</fullName>
    </submittedName>
</protein>
<feature type="compositionally biased region" description="Basic and acidic residues" evidence="1">
    <location>
        <begin position="481"/>
        <end position="493"/>
    </location>
</feature>
<organism evidence="2 3">
    <name type="scientific">Apiospora rasikravindrae</name>
    <dbReference type="NCBI Taxonomy" id="990691"/>
    <lineage>
        <taxon>Eukaryota</taxon>
        <taxon>Fungi</taxon>
        <taxon>Dikarya</taxon>
        <taxon>Ascomycota</taxon>
        <taxon>Pezizomycotina</taxon>
        <taxon>Sordariomycetes</taxon>
        <taxon>Xylariomycetidae</taxon>
        <taxon>Amphisphaeriales</taxon>
        <taxon>Apiosporaceae</taxon>
        <taxon>Apiospora</taxon>
    </lineage>
</organism>
<feature type="compositionally biased region" description="Basic and acidic residues" evidence="1">
    <location>
        <begin position="55"/>
        <end position="65"/>
    </location>
</feature>
<feature type="compositionally biased region" description="Basic and acidic residues" evidence="1">
    <location>
        <begin position="92"/>
        <end position="110"/>
    </location>
</feature>
<dbReference type="EMBL" id="JAQQWK010000006">
    <property type="protein sequence ID" value="KAK8039604.1"/>
    <property type="molecule type" value="Genomic_DNA"/>
</dbReference>